<dbReference type="RefSeq" id="WP_141271610.1">
    <property type="nucleotide sequence ID" value="NZ_BJLH01000010.1"/>
</dbReference>
<dbReference type="Pfam" id="PF00581">
    <property type="entry name" value="Rhodanese"/>
    <property type="match status" value="1"/>
</dbReference>
<protein>
    <recommendedName>
        <fullName evidence="1">Rhodanese domain-containing protein</fullName>
    </recommendedName>
</protein>
<dbReference type="Proteomes" id="UP000318242">
    <property type="component" value="Unassembled WGS sequence"/>
</dbReference>
<gene>
    <name evidence="2" type="ORF">VCO01S_24220</name>
</gene>
<dbReference type="PROSITE" id="PS50206">
    <property type="entry name" value="RHODANESE_3"/>
    <property type="match status" value="1"/>
</dbReference>
<dbReference type="CDD" id="cd00158">
    <property type="entry name" value="RHOD"/>
    <property type="match status" value="1"/>
</dbReference>
<evidence type="ECO:0000313" key="2">
    <source>
        <dbReference type="EMBL" id="GEA61229.1"/>
    </source>
</evidence>
<accession>A0A4Y3IP04</accession>
<name>A0A4Y3IP04_9VIBR</name>
<dbReference type="OrthoDB" id="9784009at2"/>
<organism evidence="2 3">
    <name type="scientific">Vibrio comitans NBRC 102076</name>
    <dbReference type="NCBI Taxonomy" id="1219078"/>
    <lineage>
        <taxon>Bacteria</taxon>
        <taxon>Pseudomonadati</taxon>
        <taxon>Pseudomonadota</taxon>
        <taxon>Gammaproteobacteria</taxon>
        <taxon>Vibrionales</taxon>
        <taxon>Vibrionaceae</taxon>
        <taxon>Vibrio</taxon>
    </lineage>
</organism>
<dbReference type="SUPFAM" id="SSF52821">
    <property type="entry name" value="Rhodanese/Cell cycle control phosphatase"/>
    <property type="match status" value="2"/>
</dbReference>
<dbReference type="InterPro" id="IPR036873">
    <property type="entry name" value="Rhodanese-like_dom_sf"/>
</dbReference>
<dbReference type="AlphaFoldDB" id="A0A4Y3IP04"/>
<sequence length="184" mass="21230">MLTIDTRNTEHFIQAHIPGSVFVGYSEGNFEYWFKQVVPDPSTRFRLVTELSQLSEICHKLKEMNYERFTVVNDPSLFTQRTPNITSTDLQKQLQQCRILDVRERSETQKIKLKSSENMPLSDILNGKNPKADLEYYVHCAGGYRSLVAISWINRSKAYNLINIQGGLEALRATLEDELFVIPE</sequence>
<comment type="caution">
    <text evidence="2">The sequence shown here is derived from an EMBL/GenBank/DDBJ whole genome shotgun (WGS) entry which is preliminary data.</text>
</comment>
<keyword evidence="3" id="KW-1185">Reference proteome</keyword>
<dbReference type="Gene3D" id="3.40.250.10">
    <property type="entry name" value="Rhodanese-like domain"/>
    <property type="match status" value="2"/>
</dbReference>
<reference evidence="2 3" key="1">
    <citation type="submission" date="2019-06" db="EMBL/GenBank/DDBJ databases">
        <title>Whole genome shotgun sequence of Vibrio comitans NBRC 102076.</title>
        <authorList>
            <person name="Hosoyama A."/>
            <person name="Uohara A."/>
            <person name="Ohji S."/>
            <person name="Ichikawa N."/>
        </authorList>
    </citation>
    <scope>NUCLEOTIDE SEQUENCE [LARGE SCALE GENOMIC DNA]</scope>
    <source>
        <strain evidence="2 3">NBRC 102076</strain>
    </source>
</reference>
<feature type="domain" description="Rhodanese" evidence="1">
    <location>
        <begin position="93"/>
        <end position="176"/>
    </location>
</feature>
<proteinExistence type="predicted"/>
<evidence type="ECO:0000259" key="1">
    <source>
        <dbReference type="PROSITE" id="PS50206"/>
    </source>
</evidence>
<dbReference type="InterPro" id="IPR001763">
    <property type="entry name" value="Rhodanese-like_dom"/>
</dbReference>
<dbReference type="EMBL" id="BJLH01000010">
    <property type="protein sequence ID" value="GEA61229.1"/>
    <property type="molecule type" value="Genomic_DNA"/>
</dbReference>
<dbReference type="SMART" id="SM00450">
    <property type="entry name" value="RHOD"/>
    <property type="match status" value="1"/>
</dbReference>
<evidence type="ECO:0000313" key="3">
    <source>
        <dbReference type="Proteomes" id="UP000318242"/>
    </source>
</evidence>